<dbReference type="GO" id="GO:0005891">
    <property type="term" value="C:voltage-gated calcium channel complex"/>
    <property type="evidence" value="ECO:0007669"/>
    <property type="project" value="TreeGrafter"/>
</dbReference>
<evidence type="ECO:0000256" key="3">
    <source>
        <dbReference type="ARBA" id="ARBA00022568"/>
    </source>
</evidence>
<dbReference type="InterPro" id="IPR051173">
    <property type="entry name" value="Ca_channel_alpha-2/delta"/>
</dbReference>
<evidence type="ECO:0000259" key="14">
    <source>
        <dbReference type="PROSITE" id="PS50234"/>
    </source>
</evidence>
<evidence type="ECO:0000256" key="11">
    <source>
        <dbReference type="ARBA" id="ARBA00023136"/>
    </source>
</evidence>
<dbReference type="PANTHER" id="PTHR10166">
    <property type="entry name" value="VOLTAGE-DEPENDENT CALCIUM CHANNEL SUBUNIT ALPHA-2/DELTA-RELATED"/>
    <property type="match status" value="1"/>
</dbReference>
<evidence type="ECO:0000256" key="1">
    <source>
        <dbReference type="ARBA" id="ARBA00004479"/>
    </source>
</evidence>
<evidence type="ECO:0000256" key="6">
    <source>
        <dbReference type="ARBA" id="ARBA00022729"/>
    </source>
</evidence>
<feature type="domain" description="VWFA" evidence="14">
    <location>
        <begin position="87"/>
        <end position="274"/>
    </location>
</feature>
<protein>
    <submittedName>
        <fullName evidence="16">Voltage-dependent calcium channel subunit alpha-2/delta-4-like</fullName>
    </submittedName>
</protein>
<dbReference type="GeneID" id="103508252"/>
<keyword evidence="4" id="KW-0107">Calcium channel</keyword>
<keyword evidence="10" id="KW-0406">Ion transport</keyword>
<sequence length="536" mass="61343">MVAEEVLRVAKWSEALNDIFVSNYQADPSLSWQVFGSTTGALRVFPAHQWTDFLDLFKPEGRTDNMTDLYDCRVREWYINAAASPKDMVILLDNSGSMMGQRREIARHVINNLLDTLGNNDYVNVLQFTSVCKEVVPCFADILVQANLANVRELKMGVEMIGDANNIANFTVALTRAFNILENARNDKKTGADCNQAIMVVTDGASENYKEVFEEFNWRGQNDSTLWPVRVFSYLVGKEVADYRDVKWMACANKGYYVHLSTLAEVRDQILSYVPVMARPLVLQRNDHPIVWTPIYADVTDPKLSDWLWELKECEEQRERSVSFRANKIAFRNATQLKKRAERIIRRSYDQNSLRVSPYRLLTTVAMPAFDRRPRIVPCYKVCAKHKSFLPFQEPKVRNAFSKEEEEKQVSVANLLGVAAIDVPDTEFKRALLPHELGVNAYGFIVTNNGFILVHPDLRSMFQGILKPSYNSVDLTDIEQVDDDNGPRNYTKKLLDMRADIVNQEKSKMELPVKYQMDDMVCILSSCFILGYTLVT</sequence>
<dbReference type="InterPro" id="IPR013608">
    <property type="entry name" value="VWA_N"/>
</dbReference>
<dbReference type="InterPro" id="IPR002035">
    <property type="entry name" value="VWF_A"/>
</dbReference>
<organism evidence="15 16">
    <name type="scientific">Diaphorina citri</name>
    <name type="common">Asian citrus psyllid</name>
    <dbReference type="NCBI Taxonomy" id="121845"/>
    <lineage>
        <taxon>Eukaryota</taxon>
        <taxon>Metazoa</taxon>
        <taxon>Ecdysozoa</taxon>
        <taxon>Arthropoda</taxon>
        <taxon>Hexapoda</taxon>
        <taxon>Insecta</taxon>
        <taxon>Pterygota</taxon>
        <taxon>Neoptera</taxon>
        <taxon>Paraneoptera</taxon>
        <taxon>Hemiptera</taxon>
        <taxon>Sternorrhyncha</taxon>
        <taxon>Psylloidea</taxon>
        <taxon>Psyllidae</taxon>
        <taxon>Diaphorininae</taxon>
        <taxon>Diaphorina</taxon>
    </lineage>
</organism>
<keyword evidence="6" id="KW-0732">Signal</keyword>
<keyword evidence="8" id="KW-0851">Voltage-gated channel</keyword>
<dbReference type="SUPFAM" id="SSF53300">
    <property type="entry name" value="vWA-like"/>
    <property type="match status" value="1"/>
</dbReference>
<name>A0A1S3CZH7_DIACI</name>
<keyword evidence="7" id="KW-0106">Calcium</keyword>
<reference evidence="16" key="1">
    <citation type="submission" date="2025-08" db="UniProtKB">
        <authorList>
            <consortium name="RefSeq"/>
        </authorList>
    </citation>
    <scope>IDENTIFICATION</scope>
</reference>
<evidence type="ECO:0000256" key="2">
    <source>
        <dbReference type="ARBA" id="ARBA00022448"/>
    </source>
</evidence>
<dbReference type="SMART" id="SM00327">
    <property type="entry name" value="VWA"/>
    <property type="match status" value="1"/>
</dbReference>
<dbReference type="Pfam" id="PF00092">
    <property type="entry name" value="VWA"/>
    <property type="match status" value="1"/>
</dbReference>
<keyword evidence="9" id="KW-1133">Transmembrane helix</keyword>
<dbReference type="Proteomes" id="UP000079169">
    <property type="component" value="Unplaced"/>
</dbReference>
<comment type="subcellular location">
    <subcellularLocation>
        <location evidence="1">Membrane</location>
        <topology evidence="1">Single-pass type I membrane protein</topology>
    </subcellularLocation>
</comment>
<keyword evidence="15" id="KW-1185">Reference proteome</keyword>
<evidence type="ECO:0000256" key="4">
    <source>
        <dbReference type="ARBA" id="ARBA00022673"/>
    </source>
</evidence>
<dbReference type="PaxDb" id="121845-A0A1S3CZH7"/>
<keyword evidence="3" id="KW-0109">Calcium transport</keyword>
<proteinExistence type="predicted"/>
<dbReference type="RefSeq" id="XP_008471009.1">
    <property type="nucleotide sequence ID" value="XM_008472787.1"/>
</dbReference>
<dbReference type="PANTHER" id="PTHR10166:SF63">
    <property type="entry name" value="STRAIGHTJACKET, ISOFORM C"/>
    <property type="match status" value="1"/>
</dbReference>
<dbReference type="STRING" id="121845.A0A1S3CZH7"/>
<gene>
    <name evidence="16" type="primary">LOC103508252</name>
</gene>
<evidence type="ECO:0000313" key="15">
    <source>
        <dbReference type="Proteomes" id="UP000079169"/>
    </source>
</evidence>
<dbReference type="InterPro" id="IPR036465">
    <property type="entry name" value="vWFA_dom_sf"/>
</dbReference>
<dbReference type="Gene3D" id="3.30.450.20">
    <property type="entry name" value="PAS domain"/>
    <property type="match status" value="1"/>
</dbReference>
<dbReference type="CDD" id="cd01463">
    <property type="entry name" value="vWA_VGCC_like"/>
    <property type="match status" value="1"/>
</dbReference>
<dbReference type="PROSITE" id="PS50234">
    <property type="entry name" value="VWFA"/>
    <property type="match status" value="1"/>
</dbReference>
<accession>A0A1S3CZH7</accession>
<evidence type="ECO:0000256" key="5">
    <source>
        <dbReference type="ARBA" id="ARBA00022692"/>
    </source>
</evidence>
<evidence type="ECO:0000256" key="7">
    <source>
        <dbReference type="ARBA" id="ARBA00022837"/>
    </source>
</evidence>
<dbReference type="AlphaFoldDB" id="A0A1S3CZH7"/>
<evidence type="ECO:0000256" key="10">
    <source>
        <dbReference type="ARBA" id="ARBA00023065"/>
    </source>
</evidence>
<keyword evidence="5" id="KW-0812">Transmembrane</keyword>
<dbReference type="KEGG" id="dci:103508252"/>
<evidence type="ECO:0000256" key="13">
    <source>
        <dbReference type="ARBA" id="ARBA00023303"/>
    </source>
</evidence>
<evidence type="ECO:0000256" key="12">
    <source>
        <dbReference type="ARBA" id="ARBA00023180"/>
    </source>
</evidence>
<dbReference type="GO" id="GO:0005245">
    <property type="term" value="F:voltage-gated calcium channel activity"/>
    <property type="evidence" value="ECO:0007669"/>
    <property type="project" value="TreeGrafter"/>
</dbReference>
<evidence type="ECO:0000256" key="9">
    <source>
        <dbReference type="ARBA" id="ARBA00022989"/>
    </source>
</evidence>
<dbReference type="Pfam" id="PF08399">
    <property type="entry name" value="VWA_N"/>
    <property type="match status" value="1"/>
</dbReference>
<evidence type="ECO:0000256" key="8">
    <source>
        <dbReference type="ARBA" id="ARBA00022882"/>
    </source>
</evidence>
<dbReference type="Gene3D" id="3.40.50.410">
    <property type="entry name" value="von Willebrand factor, type A domain"/>
    <property type="match status" value="1"/>
</dbReference>
<dbReference type="OMA" id="WITCERD"/>
<keyword evidence="12" id="KW-0325">Glycoprotein</keyword>
<keyword evidence="13" id="KW-0407">Ion channel</keyword>
<keyword evidence="2" id="KW-0813">Transport</keyword>
<dbReference type="FunFam" id="3.40.50.410:FF:000007">
    <property type="entry name" value="Calcium voltage-gated channel auxiliary subunit alpha2delta 3"/>
    <property type="match status" value="1"/>
</dbReference>
<evidence type="ECO:0000313" key="16">
    <source>
        <dbReference type="RefSeq" id="XP_008471009.1"/>
    </source>
</evidence>
<keyword evidence="11" id="KW-0472">Membrane</keyword>